<keyword evidence="2" id="KW-1185">Reference proteome</keyword>
<organism evidence="1 2">
    <name type="scientific">Vibrio maritimus</name>
    <dbReference type="NCBI Taxonomy" id="990268"/>
    <lineage>
        <taxon>Bacteria</taxon>
        <taxon>Pseudomonadati</taxon>
        <taxon>Pseudomonadota</taxon>
        <taxon>Gammaproteobacteria</taxon>
        <taxon>Vibrionales</taxon>
        <taxon>Vibrionaceae</taxon>
        <taxon>Vibrio</taxon>
    </lineage>
</organism>
<dbReference type="GO" id="GO:0019534">
    <property type="term" value="F:toxin transmembrane transporter activity"/>
    <property type="evidence" value="ECO:0007669"/>
    <property type="project" value="InterPro"/>
</dbReference>
<gene>
    <name evidence="1" type="ORF">JCM19235_1907</name>
</gene>
<dbReference type="GO" id="GO:0043213">
    <property type="term" value="P:bacteriocin transport"/>
    <property type="evidence" value="ECO:0007669"/>
    <property type="project" value="InterPro"/>
</dbReference>
<dbReference type="GO" id="GO:0016020">
    <property type="term" value="C:membrane"/>
    <property type="evidence" value="ECO:0007669"/>
    <property type="project" value="InterPro"/>
</dbReference>
<evidence type="ECO:0000313" key="1">
    <source>
        <dbReference type="EMBL" id="GAL18484.1"/>
    </source>
</evidence>
<comment type="caution">
    <text evidence="1">The sequence shown here is derived from an EMBL/GenBank/DDBJ whole genome shotgun (WGS) entry which is preliminary data.</text>
</comment>
<dbReference type="NCBIfam" id="TIGR02794">
    <property type="entry name" value="tolA_full"/>
    <property type="match status" value="1"/>
</dbReference>
<dbReference type="STRING" id="990268.JCM19235_1907"/>
<protein>
    <submittedName>
        <fullName evidence="1">TolA protein</fullName>
    </submittedName>
</protein>
<evidence type="ECO:0000313" key="2">
    <source>
        <dbReference type="Proteomes" id="UP000029228"/>
    </source>
</evidence>
<dbReference type="EMBL" id="BBMR01000003">
    <property type="protein sequence ID" value="GAL18484.1"/>
    <property type="molecule type" value="Genomic_DNA"/>
</dbReference>
<dbReference type="AlphaFoldDB" id="A0A090RWC5"/>
<accession>A0A090RWC5</accession>
<dbReference type="InterPro" id="IPR014161">
    <property type="entry name" value="Tol-Pal_TolA"/>
</dbReference>
<name>A0A090RWC5_9VIBR</name>
<dbReference type="Proteomes" id="UP000029228">
    <property type="component" value="Unassembled WGS sequence"/>
</dbReference>
<dbReference type="SUPFAM" id="SSF74653">
    <property type="entry name" value="TolA/TonB C-terminal domain"/>
    <property type="match status" value="1"/>
</dbReference>
<dbReference type="Gene3D" id="3.30.1150.10">
    <property type="match status" value="1"/>
</dbReference>
<dbReference type="Pfam" id="PF06519">
    <property type="entry name" value="TolA"/>
    <property type="match status" value="1"/>
</dbReference>
<sequence>MNDIFSGLESEAASNTAARSSKVDAEIARMSQIYQNLIEQHLLQESSFRGKECRVNIQLIPAGNSAVAGAVKVIEGDTRLCNATKRAIAQVRSFPLSEFPEVNAQLKNINLTYKPQL</sequence>
<reference evidence="1 2" key="1">
    <citation type="submission" date="2014-09" db="EMBL/GenBank/DDBJ databases">
        <title>Vibrio maritimus JCM 19235. (C45) whole genome shotgun sequence.</title>
        <authorList>
            <person name="Sawabe T."/>
            <person name="Meirelles P."/>
            <person name="Nakanishi M."/>
            <person name="Sayaka M."/>
            <person name="Hattori M."/>
            <person name="Ohkuma M."/>
        </authorList>
    </citation>
    <scope>NUCLEOTIDE SEQUENCE [LARGE SCALE GENOMIC DNA]</scope>
    <source>
        <strain evidence="2">JCM19235</strain>
    </source>
</reference>
<proteinExistence type="predicted"/>